<evidence type="ECO:0000313" key="2">
    <source>
        <dbReference type="Proteomes" id="UP000005239"/>
    </source>
</evidence>
<evidence type="ECO:0000313" key="1">
    <source>
        <dbReference type="EnsemblMetazoa" id="PPA37406.1"/>
    </source>
</evidence>
<organism evidence="1 2">
    <name type="scientific">Pristionchus pacificus</name>
    <name type="common">Parasitic nematode worm</name>
    <dbReference type="NCBI Taxonomy" id="54126"/>
    <lineage>
        <taxon>Eukaryota</taxon>
        <taxon>Metazoa</taxon>
        <taxon>Ecdysozoa</taxon>
        <taxon>Nematoda</taxon>
        <taxon>Chromadorea</taxon>
        <taxon>Rhabditida</taxon>
        <taxon>Rhabditina</taxon>
        <taxon>Diplogasteromorpha</taxon>
        <taxon>Diplogasteroidea</taxon>
        <taxon>Neodiplogasteridae</taxon>
        <taxon>Pristionchus</taxon>
    </lineage>
</organism>
<name>A0A2A6BSF6_PRIPA</name>
<dbReference type="Proteomes" id="UP000005239">
    <property type="component" value="Unassembled WGS sequence"/>
</dbReference>
<proteinExistence type="predicted"/>
<protein>
    <submittedName>
        <fullName evidence="1">Uncharacterized protein</fullName>
    </submittedName>
</protein>
<sequence>MMNQLTQINILNLSSKVITKIFTMIDDKYLLRLREICYDAKDKVDSSILDTEDRKVLIELCTYFDEFGCRSYTFLRIAMLKIRAEVPIITVKAHQDRNFVRFNNFSNFLNIYSKDLRFTLKLEDVDTFLNRIRPRIAGVQWRRICMNYAALDIIRTFANFFNGMYVKEIHTSPMIEKSNYSTWLTLIRNVIAAEFSCVLSVATKGIVVSEISAMNDECCKFIFQFFHRSDKKLSFNAFTHAKPVDVQVGAYSFYVYEWQPPSQDGKRSVYIMPIEVRERE</sequence>
<dbReference type="EnsemblMetazoa" id="PPA37406.1">
    <property type="protein sequence ID" value="PPA37406.1"/>
    <property type="gene ID" value="WBGene00275775"/>
</dbReference>
<dbReference type="AlphaFoldDB" id="A0A2A6BSF6"/>
<reference evidence="1" key="2">
    <citation type="submission" date="2022-06" db="UniProtKB">
        <authorList>
            <consortium name="EnsemblMetazoa"/>
        </authorList>
    </citation>
    <scope>IDENTIFICATION</scope>
    <source>
        <strain evidence="1">PS312</strain>
    </source>
</reference>
<gene>
    <name evidence="1" type="primary">WBGene00275775</name>
</gene>
<reference evidence="2" key="1">
    <citation type="journal article" date="2008" name="Nat. Genet.">
        <title>The Pristionchus pacificus genome provides a unique perspective on nematode lifestyle and parasitism.</title>
        <authorList>
            <person name="Dieterich C."/>
            <person name="Clifton S.W."/>
            <person name="Schuster L.N."/>
            <person name="Chinwalla A."/>
            <person name="Delehaunty K."/>
            <person name="Dinkelacker I."/>
            <person name="Fulton L."/>
            <person name="Fulton R."/>
            <person name="Godfrey J."/>
            <person name="Minx P."/>
            <person name="Mitreva M."/>
            <person name="Roeseler W."/>
            <person name="Tian H."/>
            <person name="Witte H."/>
            <person name="Yang S.P."/>
            <person name="Wilson R.K."/>
            <person name="Sommer R.J."/>
        </authorList>
    </citation>
    <scope>NUCLEOTIDE SEQUENCE [LARGE SCALE GENOMIC DNA]</scope>
    <source>
        <strain evidence="2">PS312</strain>
    </source>
</reference>
<accession>A0A2A6BSF6</accession>
<keyword evidence="2" id="KW-1185">Reference proteome</keyword>
<accession>A0A8R1YVH2</accession>